<accession>A0A4Y8WM88</accession>
<dbReference type="SUPFAM" id="SSF53098">
    <property type="entry name" value="Ribonuclease H-like"/>
    <property type="match status" value="1"/>
</dbReference>
<reference evidence="1 2" key="1">
    <citation type="submission" date="2019-03" db="EMBL/GenBank/DDBJ databases">
        <title>Porphyromonas levii Isolated from the Uterus of Dairy Cows.</title>
        <authorList>
            <person name="Francis A.M."/>
        </authorList>
    </citation>
    <scope>NUCLEOTIDE SEQUENCE [LARGE SCALE GENOMIC DNA]</scope>
    <source>
        <strain evidence="1 2">AF5678</strain>
    </source>
</reference>
<feature type="non-terminal residue" evidence="1">
    <location>
        <position position="1"/>
    </location>
</feature>
<dbReference type="GO" id="GO:0003676">
    <property type="term" value="F:nucleic acid binding"/>
    <property type="evidence" value="ECO:0007669"/>
    <property type="project" value="InterPro"/>
</dbReference>
<name>A0A4Y8WM88_9PORP</name>
<dbReference type="InterPro" id="IPR001584">
    <property type="entry name" value="Integrase_cat-core"/>
</dbReference>
<evidence type="ECO:0000313" key="2">
    <source>
        <dbReference type="Proteomes" id="UP000297225"/>
    </source>
</evidence>
<organism evidence="1 2">
    <name type="scientific">Porphyromonas levii</name>
    <dbReference type="NCBI Taxonomy" id="28114"/>
    <lineage>
        <taxon>Bacteria</taxon>
        <taxon>Pseudomonadati</taxon>
        <taxon>Bacteroidota</taxon>
        <taxon>Bacteroidia</taxon>
        <taxon>Bacteroidales</taxon>
        <taxon>Porphyromonadaceae</taxon>
        <taxon>Porphyromonas</taxon>
    </lineage>
</organism>
<dbReference type="EMBL" id="SPNC01000401">
    <property type="protein sequence ID" value="TFH93735.1"/>
    <property type="molecule type" value="Genomic_DNA"/>
</dbReference>
<sequence length="45" mass="5174">TDLVKECIEQYGCPEIINSDQGVQYTSKKWVELLEEKGIRISRAC</sequence>
<dbReference type="Pfam" id="PF00665">
    <property type="entry name" value="rve"/>
    <property type="match status" value="1"/>
</dbReference>
<proteinExistence type="predicted"/>
<dbReference type="Proteomes" id="UP000297225">
    <property type="component" value="Unassembled WGS sequence"/>
</dbReference>
<protein>
    <submittedName>
        <fullName evidence="1">Transposase</fullName>
    </submittedName>
</protein>
<keyword evidence="2" id="KW-1185">Reference proteome</keyword>
<dbReference type="GO" id="GO:0015074">
    <property type="term" value="P:DNA integration"/>
    <property type="evidence" value="ECO:0007669"/>
    <property type="project" value="InterPro"/>
</dbReference>
<dbReference type="Gene3D" id="3.30.420.10">
    <property type="entry name" value="Ribonuclease H-like superfamily/Ribonuclease H"/>
    <property type="match status" value="1"/>
</dbReference>
<dbReference type="AlphaFoldDB" id="A0A4Y8WM88"/>
<dbReference type="OrthoDB" id="9815231at2"/>
<evidence type="ECO:0000313" key="1">
    <source>
        <dbReference type="EMBL" id="TFH93735.1"/>
    </source>
</evidence>
<dbReference type="InterPro" id="IPR012337">
    <property type="entry name" value="RNaseH-like_sf"/>
</dbReference>
<dbReference type="InterPro" id="IPR036397">
    <property type="entry name" value="RNaseH_sf"/>
</dbReference>
<comment type="caution">
    <text evidence="1">The sequence shown here is derived from an EMBL/GenBank/DDBJ whole genome shotgun (WGS) entry which is preliminary data.</text>
</comment>
<dbReference type="RefSeq" id="WP_134850155.1">
    <property type="nucleotide sequence ID" value="NZ_SPNB01000295.1"/>
</dbReference>
<gene>
    <name evidence="1" type="ORF">E4P47_10360</name>
</gene>